<protein>
    <recommendedName>
        <fullName evidence="3">MoaD/ThiS family protein</fullName>
    </recommendedName>
</protein>
<dbReference type="Pfam" id="PF02597">
    <property type="entry name" value="ThiS"/>
    <property type="match status" value="1"/>
</dbReference>
<gene>
    <name evidence="1" type="ORF">GCM10010964_44220</name>
</gene>
<accession>A0A8J2ZFX5</accession>
<dbReference type="Gene3D" id="3.10.20.30">
    <property type="match status" value="1"/>
</dbReference>
<name>A0A8J2ZFX5_9PROT</name>
<dbReference type="SUPFAM" id="SSF54285">
    <property type="entry name" value="MoaD/ThiS"/>
    <property type="match status" value="1"/>
</dbReference>
<proteinExistence type="predicted"/>
<keyword evidence="2" id="KW-1185">Reference proteome</keyword>
<dbReference type="EMBL" id="BMKS01000028">
    <property type="protein sequence ID" value="GGG52211.1"/>
    <property type="molecule type" value="Genomic_DNA"/>
</dbReference>
<dbReference type="RefSeq" id="WP_188904283.1">
    <property type="nucleotide sequence ID" value="NZ_BMKS01000028.1"/>
</dbReference>
<evidence type="ECO:0000313" key="2">
    <source>
        <dbReference type="Proteomes" id="UP000597507"/>
    </source>
</evidence>
<dbReference type="Proteomes" id="UP000597507">
    <property type="component" value="Unassembled WGS sequence"/>
</dbReference>
<evidence type="ECO:0000313" key="1">
    <source>
        <dbReference type="EMBL" id="GGG52211.1"/>
    </source>
</evidence>
<dbReference type="InterPro" id="IPR003749">
    <property type="entry name" value="ThiS/MoaD-like"/>
</dbReference>
<reference evidence="1 2" key="1">
    <citation type="journal article" date="2014" name="Int. J. Syst. Evol. Microbiol.">
        <title>Complete genome sequence of Corynebacterium casei LMG S-19264T (=DSM 44701T), isolated from a smear-ripened cheese.</title>
        <authorList>
            <consortium name="US DOE Joint Genome Institute (JGI-PGF)"/>
            <person name="Walter F."/>
            <person name="Albersmeier A."/>
            <person name="Kalinowski J."/>
            <person name="Ruckert C."/>
        </authorList>
    </citation>
    <scope>NUCLEOTIDE SEQUENCE [LARGE SCALE GENOMIC DNA]</scope>
    <source>
        <strain evidence="1 2">CGMCC 1.16330</strain>
    </source>
</reference>
<sequence>MIPVEVTLHGTLRRFLPEGRKTQRLEVPEGETVAGLVARLGAEGQVWIAEVNGEVVRFARPLAAGDRVNLHGMIEGG</sequence>
<comment type="caution">
    <text evidence="1">The sequence shown here is derived from an EMBL/GenBank/DDBJ whole genome shotgun (WGS) entry which is preliminary data.</text>
</comment>
<organism evidence="1 2">
    <name type="scientific">Caldovatus sediminis</name>
    <dbReference type="NCBI Taxonomy" id="2041189"/>
    <lineage>
        <taxon>Bacteria</taxon>
        <taxon>Pseudomonadati</taxon>
        <taxon>Pseudomonadota</taxon>
        <taxon>Alphaproteobacteria</taxon>
        <taxon>Acetobacterales</taxon>
        <taxon>Roseomonadaceae</taxon>
        <taxon>Caldovatus</taxon>
    </lineage>
</organism>
<dbReference type="InterPro" id="IPR012675">
    <property type="entry name" value="Beta-grasp_dom_sf"/>
</dbReference>
<evidence type="ECO:0008006" key="3">
    <source>
        <dbReference type="Google" id="ProtNLM"/>
    </source>
</evidence>
<dbReference type="AlphaFoldDB" id="A0A8J2ZFX5"/>
<dbReference type="InterPro" id="IPR016155">
    <property type="entry name" value="Mopterin_synth/thiamin_S_b"/>
</dbReference>